<sequence length="587" mass="62992">MKKILLFACLLFTTLLSYSQVGINTTNPTATLHVFGNTTLPIGGTTSLLNQNFTTNDFTFVNSATASHNNWRFGSAAGNPANAIYISNDSGTTNAYGTQSNVTFAYRDVAIPTGTTTSTFSFDWRCNGERLSGTDYDYFRVWLVPNSFTPVSGTQITAGAGRIQVGANFNQQNTWTTYSNAALNISAFAGSTMRIIFEWRNDSSTHNQFPAAIDNILLSIPTAPIPGSYAFRLEDGTQAAGKVLTSDANGNGYWATPTGGGSGTDSQTLSLVGNLLSISNGNSVTLPSGSGSNTYTNGLTLTGSTVKLGGTLTQNTTLNLDTNNLIFSSSTSAAFPGEMIIQGSDRVMMDTSFDGNYINFGSGAFIDGDDGTTFSDTGNSSYTKDFVAGFHNGSSGGTAIAIGSIEYIVDGTNEIFFEGSGFSPMTNFGADLGKGSPFQSGPIRNWDDVYARNFVASSGTTYNRVAQRGNSFTKGLKEIMQLEPILYKEEAVNIGSRMSTEAERDEHIGFNVSNVLQVIPEAVKTSDWFVLKEGQDPVKMNIENPTGIMFNQIIPVVVKAIQEQQGEIEELKKEIEELKLLIKELKK</sequence>
<proteinExistence type="predicted"/>
<feature type="signal peptide" evidence="1">
    <location>
        <begin position="1"/>
        <end position="19"/>
    </location>
</feature>
<keyword evidence="3" id="KW-1185">Reference proteome</keyword>
<feature type="chain" id="PRO_5045249225" description="Peptidase S74 domain-containing protein" evidence="1">
    <location>
        <begin position="20"/>
        <end position="587"/>
    </location>
</feature>
<evidence type="ECO:0008006" key="4">
    <source>
        <dbReference type="Google" id="ProtNLM"/>
    </source>
</evidence>
<evidence type="ECO:0000313" key="2">
    <source>
        <dbReference type="EMBL" id="MCW1146884.1"/>
    </source>
</evidence>
<accession>A0ABT3EE77</accession>
<dbReference type="RefSeq" id="WP_264367809.1">
    <property type="nucleotide sequence ID" value="NZ_JAPCIO010000001.1"/>
</dbReference>
<dbReference type="EMBL" id="JAPCIO010000001">
    <property type="protein sequence ID" value="MCW1146884.1"/>
    <property type="molecule type" value="Genomic_DNA"/>
</dbReference>
<dbReference type="Proteomes" id="UP001165677">
    <property type="component" value="Unassembled WGS sequence"/>
</dbReference>
<reference evidence="2" key="1">
    <citation type="submission" date="2022-10" db="EMBL/GenBank/DDBJ databases">
        <title>Flavobacterium sp. nov., a bacterium isolated from lake sediment.</title>
        <authorList>
            <person name="Qu J.-H."/>
        </authorList>
    </citation>
    <scope>NUCLEOTIDE SEQUENCE</scope>
    <source>
        <strain evidence="2">TH16-21</strain>
    </source>
</reference>
<protein>
    <recommendedName>
        <fullName evidence="4">Peptidase S74 domain-containing protein</fullName>
    </recommendedName>
</protein>
<gene>
    <name evidence="2" type="ORF">OJ995_01445</name>
</gene>
<organism evidence="2 3">
    <name type="scientific">Flavobacterium lacisediminis</name>
    <dbReference type="NCBI Taxonomy" id="2989705"/>
    <lineage>
        <taxon>Bacteria</taxon>
        <taxon>Pseudomonadati</taxon>
        <taxon>Bacteroidota</taxon>
        <taxon>Flavobacteriia</taxon>
        <taxon>Flavobacteriales</taxon>
        <taxon>Flavobacteriaceae</taxon>
        <taxon>Flavobacterium</taxon>
    </lineage>
</organism>
<evidence type="ECO:0000313" key="3">
    <source>
        <dbReference type="Proteomes" id="UP001165677"/>
    </source>
</evidence>
<name>A0ABT3EE77_9FLAO</name>
<keyword evidence="1" id="KW-0732">Signal</keyword>
<evidence type="ECO:0000256" key="1">
    <source>
        <dbReference type="SAM" id="SignalP"/>
    </source>
</evidence>
<comment type="caution">
    <text evidence="2">The sequence shown here is derived from an EMBL/GenBank/DDBJ whole genome shotgun (WGS) entry which is preliminary data.</text>
</comment>